<dbReference type="Proteomes" id="UP000220836">
    <property type="component" value="Unassembled WGS sequence"/>
</dbReference>
<organism evidence="2 3">
    <name type="scientific">Pelagimonas varians</name>
    <dbReference type="NCBI Taxonomy" id="696760"/>
    <lineage>
        <taxon>Bacteria</taxon>
        <taxon>Pseudomonadati</taxon>
        <taxon>Pseudomonadota</taxon>
        <taxon>Alphaproteobacteria</taxon>
        <taxon>Rhodobacterales</taxon>
        <taxon>Roseobacteraceae</taxon>
        <taxon>Pelagimonas</taxon>
    </lineage>
</organism>
<dbReference type="RefSeq" id="WP_097807144.1">
    <property type="nucleotide sequence ID" value="NZ_CBDIHF020000001.1"/>
</dbReference>
<feature type="domain" description="ParB-like N-terminal" evidence="1">
    <location>
        <begin position="15"/>
        <end position="109"/>
    </location>
</feature>
<name>A0A238L6U8_9RHOB</name>
<dbReference type="OrthoDB" id="7353482at2"/>
<dbReference type="InterPro" id="IPR003115">
    <property type="entry name" value="ParB_N"/>
</dbReference>
<accession>A0A238L6U8</accession>
<dbReference type="AlphaFoldDB" id="A0A238L6U8"/>
<keyword evidence="3" id="KW-1185">Reference proteome</keyword>
<protein>
    <submittedName>
        <fullName evidence="2">ParB-like nuclease domain protein</fullName>
    </submittedName>
</protein>
<evidence type="ECO:0000259" key="1">
    <source>
        <dbReference type="SMART" id="SM00470"/>
    </source>
</evidence>
<evidence type="ECO:0000313" key="2">
    <source>
        <dbReference type="EMBL" id="SMX50718.1"/>
    </source>
</evidence>
<dbReference type="InterPro" id="IPR036086">
    <property type="entry name" value="ParB/Sulfiredoxin_sf"/>
</dbReference>
<dbReference type="Gene3D" id="3.90.1530.10">
    <property type="entry name" value="Conserved hypothetical protein from pyrococcus furiosus pfu- 392566-001, ParB domain"/>
    <property type="match status" value="1"/>
</dbReference>
<reference evidence="2 3" key="1">
    <citation type="submission" date="2017-05" db="EMBL/GenBank/DDBJ databases">
        <authorList>
            <person name="Song R."/>
            <person name="Chenine A.L."/>
            <person name="Ruprecht R.M."/>
        </authorList>
    </citation>
    <scope>NUCLEOTIDE SEQUENCE [LARGE SCALE GENOMIC DNA]</scope>
    <source>
        <strain evidence="2 3">CECT 8663</strain>
    </source>
</reference>
<dbReference type="SUPFAM" id="SSF110849">
    <property type="entry name" value="ParB/Sulfiredoxin"/>
    <property type="match status" value="1"/>
</dbReference>
<dbReference type="Pfam" id="PF02195">
    <property type="entry name" value="ParB_N"/>
    <property type="match status" value="1"/>
</dbReference>
<evidence type="ECO:0000313" key="3">
    <source>
        <dbReference type="Proteomes" id="UP000220836"/>
    </source>
</evidence>
<proteinExistence type="predicted"/>
<dbReference type="SMART" id="SM00470">
    <property type="entry name" value="ParB"/>
    <property type="match status" value="1"/>
</dbReference>
<dbReference type="EMBL" id="FXYH01000044">
    <property type="protein sequence ID" value="SMX50718.1"/>
    <property type="molecule type" value="Genomic_DNA"/>
</dbReference>
<gene>
    <name evidence="2" type="ORF">PEV8663_04777</name>
</gene>
<sequence length="262" mass="29786">MKKSQGVQLQGVHSAQVELHEIEERPEVFQLREGLQEYHVKELMAVLKRGLALDPVKLWKEPETGALVLVDGHHRLAAYRKAKWTKRVPAQIYRCDRKAARLLAMGENGKTRLPLTSTERSNAAWSLVCDGPEDAWTYSKKEIVDASGAGEGTVAKMRRIRKALLKDDPKATLDTNWGAAQQALKGQHHEEYTDEMREAWVETQTNELNDKIGSVLGFYAAKYPEAAANVILKRCHHECRQQIHADLRNEFNPYDLEDEGDY</sequence>